<evidence type="ECO:0000256" key="4">
    <source>
        <dbReference type="ARBA" id="ARBA00023136"/>
    </source>
</evidence>
<keyword evidence="1" id="KW-1003">Cell membrane</keyword>
<accession>T0YIU0</accession>
<dbReference type="PANTHER" id="PTHR39344">
    <property type="entry name" value="UPF0182 PROTEIN SLL1060"/>
    <property type="match status" value="1"/>
</dbReference>
<keyword evidence="3" id="KW-1133">Transmembrane helix</keyword>
<evidence type="ECO:0000313" key="5">
    <source>
        <dbReference type="EMBL" id="EQD31857.1"/>
    </source>
</evidence>
<evidence type="ECO:0000256" key="2">
    <source>
        <dbReference type="ARBA" id="ARBA00022692"/>
    </source>
</evidence>
<dbReference type="GO" id="GO:0016020">
    <property type="term" value="C:membrane"/>
    <property type="evidence" value="ECO:0007669"/>
    <property type="project" value="InterPro"/>
</dbReference>
<feature type="non-terminal residue" evidence="5">
    <location>
        <position position="166"/>
    </location>
</feature>
<reference evidence="5" key="1">
    <citation type="submission" date="2013-08" db="EMBL/GenBank/DDBJ databases">
        <authorList>
            <person name="Mendez C."/>
            <person name="Richter M."/>
            <person name="Ferrer M."/>
            <person name="Sanchez J."/>
        </authorList>
    </citation>
    <scope>NUCLEOTIDE SEQUENCE</scope>
</reference>
<name>T0YIU0_9ZZZZ</name>
<comment type="caution">
    <text evidence="5">The sequence shown here is derived from an EMBL/GenBank/DDBJ whole genome shotgun (WGS) entry which is preliminary data.</text>
</comment>
<dbReference type="PANTHER" id="PTHR39344:SF1">
    <property type="entry name" value="UPF0182 PROTEIN SLL1060"/>
    <property type="match status" value="1"/>
</dbReference>
<organism evidence="5">
    <name type="scientific">mine drainage metagenome</name>
    <dbReference type="NCBI Taxonomy" id="410659"/>
    <lineage>
        <taxon>unclassified sequences</taxon>
        <taxon>metagenomes</taxon>
        <taxon>ecological metagenomes</taxon>
    </lineage>
</organism>
<dbReference type="GO" id="GO:0005576">
    <property type="term" value="C:extracellular region"/>
    <property type="evidence" value="ECO:0007669"/>
    <property type="project" value="TreeGrafter"/>
</dbReference>
<protein>
    <submittedName>
        <fullName evidence="5">Protein belonging to Uncharacterized protein family UPF0182</fullName>
    </submittedName>
</protein>
<proteinExistence type="predicted"/>
<dbReference type="AlphaFoldDB" id="T0YIU0"/>
<dbReference type="InterPro" id="IPR005372">
    <property type="entry name" value="UPF0182"/>
</dbReference>
<evidence type="ECO:0000256" key="1">
    <source>
        <dbReference type="ARBA" id="ARBA00022475"/>
    </source>
</evidence>
<keyword evidence="4" id="KW-0472">Membrane</keyword>
<keyword evidence="2" id="KW-0812">Transmembrane</keyword>
<gene>
    <name evidence="5" type="ORF">B1A_19725</name>
</gene>
<reference evidence="5" key="2">
    <citation type="journal article" date="2014" name="ISME J.">
        <title>Microbial stratification in low pH oxic and suboxic macroscopic growths along an acid mine drainage.</title>
        <authorList>
            <person name="Mendez-Garcia C."/>
            <person name="Mesa V."/>
            <person name="Sprenger R.R."/>
            <person name="Richter M."/>
            <person name="Diez M.S."/>
            <person name="Solano J."/>
            <person name="Bargiela R."/>
            <person name="Golyshina O.V."/>
            <person name="Manteca A."/>
            <person name="Ramos J.L."/>
            <person name="Gallego J.R."/>
            <person name="Llorente I."/>
            <person name="Martins Dos Santos V.A."/>
            <person name="Jensen O.N."/>
            <person name="Pelaez A.I."/>
            <person name="Sanchez J."/>
            <person name="Ferrer M."/>
        </authorList>
    </citation>
    <scope>NUCLEOTIDE SEQUENCE</scope>
</reference>
<dbReference type="EMBL" id="AUZX01014564">
    <property type="protein sequence ID" value="EQD31857.1"/>
    <property type="molecule type" value="Genomic_DNA"/>
</dbReference>
<sequence>MSDVPPVSAPGVTKITQPQVYYGLGNSSYVVGNTAQPEIDYQTQSGTSVETHYNGTGGVRLSSIVRRAAYALRYNDINLLISGLIRPNSRIIYRRNIQNMITTAAPFLHLDANPYPAIVNGRIVWIQDAYTTTSNFPYSQQGNNSALSTSSGLAGNFNYVRNSVKV</sequence>
<evidence type="ECO:0000256" key="3">
    <source>
        <dbReference type="ARBA" id="ARBA00022989"/>
    </source>
</evidence>
<dbReference type="Pfam" id="PF03699">
    <property type="entry name" value="UPF0182"/>
    <property type="match status" value="1"/>
</dbReference>